<evidence type="ECO:0008006" key="3">
    <source>
        <dbReference type="Google" id="ProtNLM"/>
    </source>
</evidence>
<dbReference type="Proteomes" id="UP000235861">
    <property type="component" value="Unassembled WGS sequence"/>
</dbReference>
<organism evidence="1 2">
    <name type="scientific">Aeromonas cavernicola</name>
    <dbReference type="NCBI Taxonomy" id="1006623"/>
    <lineage>
        <taxon>Bacteria</taxon>
        <taxon>Pseudomonadati</taxon>
        <taxon>Pseudomonadota</taxon>
        <taxon>Gammaproteobacteria</taxon>
        <taxon>Aeromonadales</taxon>
        <taxon>Aeromonadaceae</taxon>
        <taxon>Aeromonas</taxon>
    </lineage>
</organism>
<name>A0A2H9U2V8_9GAMM</name>
<gene>
    <name evidence="1" type="ORF">CUC53_12810</name>
</gene>
<reference evidence="1 2" key="1">
    <citation type="submission" date="2017-11" db="EMBL/GenBank/DDBJ databases">
        <title>Draft genome sequence of environmental isolate Aeromonas cavernicola sp. nov. MDC 2508.</title>
        <authorList>
            <person name="Colston S.M."/>
            <person name="Navarro A."/>
            <person name="Martinez-Murcia A.J."/>
            <person name="Graf J."/>
        </authorList>
    </citation>
    <scope>NUCLEOTIDE SEQUENCE [LARGE SCALE GENOMIC DNA]</scope>
    <source>
        <strain evidence="1 2">MDC 2508</strain>
    </source>
</reference>
<proteinExistence type="predicted"/>
<evidence type="ECO:0000313" key="2">
    <source>
        <dbReference type="Proteomes" id="UP000235861"/>
    </source>
</evidence>
<accession>A0A2H9U2V8</accession>
<evidence type="ECO:0000313" key="1">
    <source>
        <dbReference type="EMBL" id="PJG58396.1"/>
    </source>
</evidence>
<protein>
    <recommendedName>
        <fullName evidence="3">Addiction module antidote protein</fullName>
    </recommendedName>
</protein>
<dbReference type="EMBL" id="PGGC01000114">
    <property type="protein sequence ID" value="PJG58396.1"/>
    <property type="molecule type" value="Genomic_DNA"/>
</dbReference>
<dbReference type="AlphaFoldDB" id="A0A2H9U2V8"/>
<keyword evidence="2" id="KW-1185">Reference proteome</keyword>
<comment type="caution">
    <text evidence="1">The sequence shown here is derived from an EMBL/GenBank/DDBJ whole genome shotgun (WGS) entry which is preliminary data.</text>
</comment>
<sequence length="70" mass="7907">MTNLMNQKGNLKDVPEEQFSKYDVVDHLTSRVEIAAYLEAAKEENDPSLLAAVMEDIHQIEARQCKGDSQ</sequence>